<dbReference type="GO" id="GO:0042795">
    <property type="term" value="P:snRNA transcription by RNA polymerase II"/>
    <property type="evidence" value="ECO:0007669"/>
    <property type="project" value="Ensembl"/>
</dbReference>
<feature type="region of interest" description="Disordered" evidence="10">
    <location>
        <begin position="969"/>
        <end position="1011"/>
    </location>
</feature>
<dbReference type="InterPro" id="IPR017884">
    <property type="entry name" value="SANT_dom"/>
</dbReference>
<feature type="transmembrane region" description="Helical" evidence="11">
    <location>
        <begin position="682"/>
        <end position="699"/>
    </location>
</feature>
<evidence type="ECO:0000259" key="13">
    <source>
        <dbReference type="PROSITE" id="PS51293"/>
    </source>
</evidence>
<evidence type="ECO:0000256" key="11">
    <source>
        <dbReference type="SAM" id="Phobius"/>
    </source>
</evidence>
<keyword evidence="16" id="KW-1185">Reference proteome</keyword>
<reference evidence="15" key="3">
    <citation type="submission" date="2025-09" db="UniProtKB">
        <authorList>
            <consortium name="Ensembl"/>
        </authorList>
    </citation>
    <scope>IDENTIFICATION</scope>
</reference>
<keyword evidence="1" id="KW-0597">Phosphoprotein</keyword>
<feature type="compositionally biased region" description="Basic and acidic residues" evidence="10">
    <location>
        <begin position="837"/>
        <end position="848"/>
    </location>
</feature>
<dbReference type="Pfam" id="PF00249">
    <property type="entry name" value="Myb_DNA-binding"/>
    <property type="match status" value="2"/>
</dbReference>
<evidence type="ECO:0000256" key="7">
    <source>
        <dbReference type="ARBA" id="ARBA00025193"/>
    </source>
</evidence>
<keyword evidence="2" id="KW-0677">Repeat</keyword>
<feature type="compositionally biased region" description="Acidic residues" evidence="10">
    <location>
        <begin position="43"/>
        <end position="54"/>
    </location>
</feature>
<evidence type="ECO:0000256" key="1">
    <source>
        <dbReference type="ARBA" id="ARBA00022553"/>
    </source>
</evidence>
<dbReference type="FunFam" id="1.10.10.60:FF:000314">
    <property type="entry name" value="Small nuclear RNA-activating complex, polypeptide 4"/>
    <property type="match status" value="1"/>
</dbReference>
<keyword evidence="6" id="KW-0539">Nucleus</keyword>
<evidence type="ECO:0000259" key="14">
    <source>
        <dbReference type="PROSITE" id="PS51294"/>
    </source>
</evidence>
<feature type="domain" description="Myb-like" evidence="12">
    <location>
        <begin position="402"/>
        <end position="453"/>
    </location>
</feature>
<evidence type="ECO:0000259" key="12">
    <source>
        <dbReference type="PROSITE" id="PS50090"/>
    </source>
</evidence>
<dbReference type="GO" id="GO:0019185">
    <property type="term" value="C:snRNA-activating protein complex"/>
    <property type="evidence" value="ECO:0007669"/>
    <property type="project" value="Ensembl"/>
</dbReference>
<evidence type="ECO:0000313" key="15">
    <source>
        <dbReference type="Ensembl" id="ENSCJPP00005009517.1"/>
    </source>
</evidence>
<dbReference type="Pfam" id="PF13921">
    <property type="entry name" value="Myb_DNA-bind_6"/>
    <property type="match status" value="1"/>
</dbReference>
<dbReference type="PROSITE" id="PS51294">
    <property type="entry name" value="HTH_MYB"/>
    <property type="match status" value="3"/>
</dbReference>
<feature type="domain" description="SANT" evidence="13">
    <location>
        <begin position="405"/>
        <end position="454"/>
    </location>
</feature>
<keyword evidence="11" id="KW-0472">Membrane</keyword>
<feature type="compositionally biased region" description="Basic residues" evidence="10">
    <location>
        <begin position="1287"/>
        <end position="1297"/>
    </location>
</feature>
<feature type="domain" description="HTH myb-type" evidence="14">
    <location>
        <begin position="243"/>
        <end position="299"/>
    </location>
</feature>
<dbReference type="InterPro" id="IPR051575">
    <property type="entry name" value="Myb-like_DNA-bd"/>
</dbReference>
<evidence type="ECO:0000256" key="8">
    <source>
        <dbReference type="ARBA" id="ARBA00071222"/>
    </source>
</evidence>
<dbReference type="GO" id="GO:0016251">
    <property type="term" value="F:RNA polymerase II general transcription initiation factor activity"/>
    <property type="evidence" value="ECO:0007669"/>
    <property type="project" value="Ensembl"/>
</dbReference>
<feature type="region of interest" description="Disordered" evidence="10">
    <location>
        <begin position="817"/>
        <end position="878"/>
    </location>
</feature>
<dbReference type="InterPro" id="IPR009057">
    <property type="entry name" value="Homeodomain-like_sf"/>
</dbReference>
<keyword evidence="3" id="KW-0805">Transcription regulation</keyword>
<dbReference type="GO" id="GO:0000978">
    <property type="term" value="F:RNA polymerase II cis-regulatory region sequence-specific DNA binding"/>
    <property type="evidence" value="ECO:0007669"/>
    <property type="project" value="TreeGrafter"/>
</dbReference>
<feature type="transmembrane region" description="Helical" evidence="11">
    <location>
        <begin position="719"/>
        <end position="742"/>
    </location>
</feature>
<evidence type="ECO:0000256" key="2">
    <source>
        <dbReference type="ARBA" id="ARBA00022737"/>
    </source>
</evidence>
<dbReference type="PROSITE" id="PS51293">
    <property type="entry name" value="SANT"/>
    <property type="match status" value="2"/>
</dbReference>
<reference evidence="15" key="1">
    <citation type="submission" date="2015-11" db="EMBL/GenBank/DDBJ databases">
        <authorList>
            <consortium name="International Coturnix japonica Genome Analysis Consortium"/>
            <person name="Warren W."/>
            <person name="Burt D.W."/>
            <person name="Antin P.B."/>
            <person name="Lanford R."/>
            <person name="Gros J."/>
            <person name="Wilson R.K."/>
        </authorList>
    </citation>
    <scope>NUCLEOTIDE SEQUENCE [LARGE SCALE GENOMIC DNA]</scope>
</reference>
<feature type="domain" description="Myb-like" evidence="12">
    <location>
        <begin position="350"/>
        <end position="401"/>
    </location>
</feature>
<dbReference type="PROSITE" id="PS50090">
    <property type="entry name" value="MYB_LIKE"/>
    <property type="match status" value="4"/>
</dbReference>
<dbReference type="SMART" id="SM00717">
    <property type="entry name" value="SANT"/>
    <property type="match status" value="5"/>
</dbReference>
<feature type="region of interest" description="Disordered" evidence="10">
    <location>
        <begin position="26"/>
        <end position="54"/>
    </location>
</feature>
<comment type="function">
    <text evidence="7">Part of the SNAPc complex required for the transcription of both RNA polymerase II and III small-nuclear RNA genes. Binds to the proximal sequence element (PSE), a non-TATA-box basal promoter element common to these 2 types of genes. Recruits TBP and BRF2 to the U6 snRNA TATA box.</text>
</comment>
<dbReference type="GeneTree" id="ENSGT00940000160404"/>
<feature type="compositionally biased region" description="Acidic residues" evidence="10">
    <location>
        <begin position="1249"/>
        <end position="1274"/>
    </location>
</feature>
<dbReference type="CDD" id="cd00167">
    <property type="entry name" value="SANT"/>
    <property type="match status" value="4"/>
</dbReference>
<feature type="compositionally biased region" description="Low complexity" evidence="10">
    <location>
        <begin position="969"/>
        <end position="979"/>
    </location>
</feature>
<reference evidence="15" key="2">
    <citation type="submission" date="2025-08" db="UniProtKB">
        <authorList>
            <consortium name="Ensembl"/>
        </authorList>
    </citation>
    <scope>IDENTIFICATION</scope>
</reference>
<protein>
    <recommendedName>
        <fullName evidence="8">snRNA-activating protein complex subunit 4</fullName>
    </recommendedName>
    <alternativeName>
        <fullName evidence="9">snRNA-activating protein complex 190 kDa subunit</fullName>
    </alternativeName>
</protein>
<sequence>MSDGADLDEERDRIRREIQELERSLQLNGTGGEVAVSECSLSSEEDSSDDDLESSLLEDPETCLQMNYVYQEVIQEKIEEVELLIAQNKEQQVSRTDLDGRKTAKTGDGRNLPSNIFLGHFMKPYFKDKTTGIGPPSNEDAKEKAAQGIKSFEQLLSTKWKSKEKVLLQKSVVSDRLQRLLQPKLLKYVLCNLMRALQLNQLPESDLLGDRFDEHDWEKISNVHFDGRRSSEELKKFWQNWEHPSINKNEWTDEETERLKDIAAKHGYLDWQAVAQELGTNRTAFQCLQKYQTYNKDLKRKEWTRNEDKMLLELVQEMRVGSHIPYKKIAYYMEGRDSAQLIYRWTKSVDPSLKKGPWTPEEDAMLLAAVEKYGERDWYKIRTEVPGRSDAQCSDRYLKALHRDVKKGKWSLKEEEQLIDLVQKHGLGHWSKIASELPHRTRSQCLSKWKIMIGSKVLYRTFLYHSPISNLKVKSYEISSSSCSESSSEDVELDLSDTSEEEKSSKEECAFPSIDLWIPTQTDVPESCQRRHQTSSPFSFGSVGARTSSSKIPHASTILRGMARPHSTDITVKNPTEEINKVSPGFLNLFWMEFRLRLETSRKSIWCRQLWKQMGTNPLNWNSNDVFVHVQQSKLIKSSATITKTSEAGASSAEKHRGLWNSVGKTRQERARWRKMNLDRRLLMAVTPWVGDVLLPCTWRTGKMNFDHTKGSGNLSEMVLLCVPVFWLISNLFFFLLIHLIGNTSQPAPNKRTALPALPSLPAPLAQAQRQKPKTVSELLREKRQLEKQLREKAMLQTKVFVAPQVMLSGPLIIQHPPQQMSPAQVGSKPGAVGSMDKTKVQSDKELNEQAPHNTPERGVLPSLNPTAAGKAPDQGGSNVVPFGVESGNSKLSLPAPVTYGLNCPGPVNLLPALLAPQPGSHLTPDSVLPLTWIVTQQALLSSAVQAVVGVPQGLQAAVVGTQSQASVTSSGSVSGLGAPPVSSGVNMPQPSHAETKTNPQSAAGGLEGKTAGVSHSASILPVSLADPVCSVSSVSPATSAHSDSSSKTVDSSAAQNALPGAVLQPRASIPHNSVTGNSEGSAVQALKYRPIASKAPPEQTASAPAQPTTSSAEKTLLDYSLISLEDEELVKEWLSGKQGVQVPPLQTRLPYFPPFLCNLKTLSKLLLQKAALEKQAARFLSPDGSQTEGEVDLNAITELVHEKLGKDPAFLLLKARFLAAFTLPAVLATLPPPKVVTTLSASSREYGESDEEEWQSEEEASEDPESCGDELDTQSDGTGGGDDVRIRRRLRKRRRV</sequence>
<evidence type="ECO:0000256" key="3">
    <source>
        <dbReference type="ARBA" id="ARBA00023015"/>
    </source>
</evidence>
<dbReference type="FunFam" id="1.10.10.60:FF:000321">
    <property type="entry name" value="Small nuclear RNA-activating complex, polypeptide 4"/>
    <property type="match status" value="1"/>
</dbReference>
<feature type="domain" description="Myb-like" evidence="12">
    <location>
        <begin position="243"/>
        <end position="295"/>
    </location>
</feature>
<dbReference type="PANTHER" id="PTHR46621:SF1">
    <property type="entry name" value="SNRNA-ACTIVATING PROTEIN COMPLEX SUBUNIT 4"/>
    <property type="match status" value="1"/>
</dbReference>
<name>A0A8C2Y9A9_COTJA</name>
<evidence type="ECO:0000256" key="5">
    <source>
        <dbReference type="ARBA" id="ARBA00023163"/>
    </source>
</evidence>
<dbReference type="Proteomes" id="UP000694412">
    <property type="component" value="Chromosome 17"/>
</dbReference>
<keyword evidence="4" id="KW-0238">DNA-binding</keyword>
<evidence type="ECO:0000256" key="6">
    <source>
        <dbReference type="ARBA" id="ARBA00023242"/>
    </source>
</evidence>
<evidence type="ECO:0000256" key="4">
    <source>
        <dbReference type="ARBA" id="ARBA00023125"/>
    </source>
</evidence>
<feature type="domain" description="HTH myb-type" evidence="14">
    <location>
        <begin position="406"/>
        <end position="457"/>
    </location>
</feature>
<organism evidence="15 16">
    <name type="scientific">Coturnix japonica</name>
    <name type="common">Japanese quail</name>
    <name type="synonym">Coturnix coturnix japonica</name>
    <dbReference type="NCBI Taxonomy" id="93934"/>
    <lineage>
        <taxon>Eukaryota</taxon>
        <taxon>Metazoa</taxon>
        <taxon>Chordata</taxon>
        <taxon>Craniata</taxon>
        <taxon>Vertebrata</taxon>
        <taxon>Euteleostomi</taxon>
        <taxon>Archelosauria</taxon>
        <taxon>Archosauria</taxon>
        <taxon>Dinosauria</taxon>
        <taxon>Saurischia</taxon>
        <taxon>Theropoda</taxon>
        <taxon>Coelurosauria</taxon>
        <taxon>Aves</taxon>
        <taxon>Neognathae</taxon>
        <taxon>Galloanserae</taxon>
        <taxon>Galliformes</taxon>
        <taxon>Phasianidae</taxon>
        <taxon>Perdicinae</taxon>
        <taxon>Coturnix</taxon>
    </lineage>
</organism>
<feature type="domain" description="HTH myb-type" evidence="14">
    <location>
        <begin position="350"/>
        <end position="405"/>
    </location>
</feature>
<dbReference type="SUPFAM" id="SSF46689">
    <property type="entry name" value="Homeodomain-like"/>
    <property type="match status" value="3"/>
</dbReference>
<keyword evidence="11" id="KW-0812">Transmembrane</keyword>
<accession>A0A8C2Y9A9</accession>
<dbReference type="InterPro" id="IPR017930">
    <property type="entry name" value="Myb_dom"/>
</dbReference>
<feature type="region of interest" description="Disordered" evidence="10">
    <location>
        <begin position="1242"/>
        <end position="1297"/>
    </location>
</feature>
<dbReference type="Gene3D" id="1.10.10.60">
    <property type="entry name" value="Homeodomain-like"/>
    <property type="match status" value="4"/>
</dbReference>
<dbReference type="InterPro" id="IPR001005">
    <property type="entry name" value="SANT/Myb"/>
</dbReference>
<feature type="domain" description="SANT" evidence="13">
    <location>
        <begin position="246"/>
        <end position="299"/>
    </location>
</feature>
<gene>
    <name evidence="15" type="primary">SNAPC4</name>
</gene>
<feature type="domain" description="Myb-like" evidence="12">
    <location>
        <begin position="297"/>
        <end position="349"/>
    </location>
</feature>
<dbReference type="Ensembl" id="ENSCJPT00005014198.1">
    <property type="protein sequence ID" value="ENSCJPP00005009517.1"/>
    <property type="gene ID" value="ENSCJPG00005008345.1"/>
</dbReference>
<feature type="region of interest" description="Disordered" evidence="10">
    <location>
        <begin position="1033"/>
        <end position="1054"/>
    </location>
</feature>
<keyword evidence="5" id="KW-0804">Transcription</keyword>
<dbReference type="FunFam" id="1.10.10.60:FF:000016">
    <property type="entry name" value="Transcriptional activator Myb isoform A"/>
    <property type="match status" value="1"/>
</dbReference>
<evidence type="ECO:0000256" key="9">
    <source>
        <dbReference type="ARBA" id="ARBA00079701"/>
    </source>
</evidence>
<dbReference type="PANTHER" id="PTHR46621">
    <property type="entry name" value="SNRNA-ACTIVATING PROTEIN COMPLEX SUBUNIT 4"/>
    <property type="match status" value="1"/>
</dbReference>
<keyword evidence="11" id="KW-1133">Transmembrane helix</keyword>
<evidence type="ECO:0000256" key="10">
    <source>
        <dbReference type="SAM" id="MobiDB-lite"/>
    </source>
</evidence>
<proteinExistence type="predicted"/>
<dbReference type="GO" id="GO:0000995">
    <property type="term" value="F:RNA polymerase III general transcription initiation factor activity"/>
    <property type="evidence" value="ECO:0007669"/>
    <property type="project" value="Ensembl"/>
</dbReference>
<dbReference type="GO" id="GO:0001006">
    <property type="term" value="F:RNA polymerase III type 3 promoter sequence-specific DNA binding"/>
    <property type="evidence" value="ECO:0007669"/>
    <property type="project" value="TreeGrafter"/>
</dbReference>
<evidence type="ECO:0000313" key="16">
    <source>
        <dbReference type="Proteomes" id="UP000694412"/>
    </source>
</evidence>
<dbReference type="GO" id="GO:0042796">
    <property type="term" value="P:snRNA transcription by RNA polymerase III"/>
    <property type="evidence" value="ECO:0007669"/>
    <property type="project" value="Ensembl"/>
</dbReference>